<gene>
    <name evidence="1" type="ORF">CIRG_09113</name>
</gene>
<dbReference type="AlphaFoldDB" id="A0A0J6YQ47"/>
<dbReference type="Proteomes" id="UP000054565">
    <property type="component" value="Unassembled WGS sequence"/>
</dbReference>
<proteinExistence type="predicted"/>
<name>A0A0J6YQ47_COCIT</name>
<dbReference type="EMBL" id="DS028100">
    <property type="protein sequence ID" value="KMP09880.1"/>
    <property type="molecule type" value="Genomic_DNA"/>
</dbReference>
<protein>
    <submittedName>
        <fullName evidence="1">Uncharacterized protein</fullName>
    </submittedName>
</protein>
<accession>A0A0J6YQ47</accession>
<reference evidence="2" key="1">
    <citation type="journal article" date="2010" name="Genome Res.">
        <title>Population genomic sequencing of Coccidioides fungi reveals recent hybridization and transposon control.</title>
        <authorList>
            <person name="Neafsey D.E."/>
            <person name="Barker B.M."/>
            <person name="Sharpton T.J."/>
            <person name="Stajich J.E."/>
            <person name="Park D.J."/>
            <person name="Whiston E."/>
            <person name="Hung C.-Y."/>
            <person name="McMahan C."/>
            <person name="White J."/>
            <person name="Sykes S."/>
            <person name="Heiman D."/>
            <person name="Young S."/>
            <person name="Zeng Q."/>
            <person name="Abouelleil A."/>
            <person name="Aftuck L."/>
            <person name="Bessette D."/>
            <person name="Brown A."/>
            <person name="FitzGerald M."/>
            <person name="Lui A."/>
            <person name="Macdonald J.P."/>
            <person name="Priest M."/>
            <person name="Orbach M.J."/>
            <person name="Galgiani J.N."/>
            <person name="Kirkland T.N."/>
            <person name="Cole G.T."/>
            <person name="Birren B.W."/>
            <person name="Henn M.R."/>
            <person name="Taylor J.W."/>
            <person name="Rounsley S.D."/>
        </authorList>
    </citation>
    <scope>NUCLEOTIDE SEQUENCE [LARGE SCALE GENOMIC DNA]</scope>
    <source>
        <strain evidence="2">RMSCC 2394</strain>
    </source>
</reference>
<evidence type="ECO:0000313" key="2">
    <source>
        <dbReference type="Proteomes" id="UP000054565"/>
    </source>
</evidence>
<organism evidence="1 2">
    <name type="scientific">Coccidioides immitis RMSCC 2394</name>
    <dbReference type="NCBI Taxonomy" id="404692"/>
    <lineage>
        <taxon>Eukaryota</taxon>
        <taxon>Fungi</taxon>
        <taxon>Dikarya</taxon>
        <taxon>Ascomycota</taxon>
        <taxon>Pezizomycotina</taxon>
        <taxon>Eurotiomycetes</taxon>
        <taxon>Eurotiomycetidae</taxon>
        <taxon>Onygenales</taxon>
        <taxon>Onygenaceae</taxon>
        <taxon>Coccidioides</taxon>
    </lineage>
</organism>
<sequence length="154" mass="17335">MYLAPTFFENLHASTAWFISQQAGRLKLSSSRIQHGSWVLSAISGVWLASHDPVPSLLRPGSLESKTDRTVSIDIQGNTYCVQHFAWSKPRMNFLQLLHTASSFMHYICSAGMLHLVLTRMGNGNWYAAAAWTFNCRKLAHLAKNKLRLLAEDD</sequence>
<evidence type="ECO:0000313" key="1">
    <source>
        <dbReference type="EMBL" id="KMP09880.1"/>
    </source>
</evidence>